<evidence type="ECO:0000256" key="4">
    <source>
        <dbReference type="ARBA" id="ARBA00022723"/>
    </source>
</evidence>
<keyword evidence="8" id="KW-0732">Signal</keyword>
<feature type="domain" description="Cupin type-1" evidence="9">
    <location>
        <begin position="53"/>
        <end position="198"/>
    </location>
</feature>
<protein>
    <recommendedName>
        <fullName evidence="9">Cupin type-1 domain-containing protein</fullName>
    </recommendedName>
</protein>
<dbReference type="PRINTS" id="PR00325">
    <property type="entry name" value="GERMIN"/>
</dbReference>
<evidence type="ECO:0000256" key="7">
    <source>
        <dbReference type="SAM" id="Phobius"/>
    </source>
</evidence>
<evidence type="ECO:0000256" key="5">
    <source>
        <dbReference type="ARBA" id="ARBA00023211"/>
    </source>
</evidence>
<evidence type="ECO:0000256" key="8">
    <source>
        <dbReference type="SAM" id="SignalP"/>
    </source>
</evidence>
<evidence type="ECO:0000259" key="9">
    <source>
        <dbReference type="SMART" id="SM00835"/>
    </source>
</evidence>
<dbReference type="InterPro" id="IPR011051">
    <property type="entry name" value="RmlC_Cupin_sf"/>
</dbReference>
<comment type="subcellular location">
    <subcellularLocation>
        <location evidence="1">Secreted</location>
    </subcellularLocation>
</comment>
<dbReference type="PANTHER" id="PTHR31238">
    <property type="entry name" value="GERMIN-LIKE PROTEIN SUBFAMILY 3 MEMBER 3"/>
    <property type="match status" value="1"/>
</dbReference>
<keyword evidence="7" id="KW-0472">Membrane</keyword>
<feature type="transmembrane region" description="Helical" evidence="7">
    <location>
        <begin position="281"/>
        <end position="305"/>
    </location>
</feature>
<feature type="chain" id="PRO_5034789785" description="Cupin type-1 domain-containing protein" evidence="8">
    <location>
        <begin position="19"/>
        <end position="358"/>
    </location>
</feature>
<dbReference type="SMART" id="SM00835">
    <property type="entry name" value="Cupin_1"/>
    <property type="match status" value="1"/>
</dbReference>
<feature type="region of interest" description="Disordered" evidence="6">
    <location>
        <begin position="337"/>
        <end position="358"/>
    </location>
</feature>
<name>A0A8H7PAU3_9APHY</name>
<dbReference type="EMBL" id="JADOXO010000005">
    <property type="protein sequence ID" value="KAF9821139.1"/>
    <property type="molecule type" value="Genomic_DNA"/>
</dbReference>
<accession>A0A8H7PAU3</accession>
<dbReference type="SUPFAM" id="SSF51182">
    <property type="entry name" value="RmlC-like cupins"/>
    <property type="match status" value="1"/>
</dbReference>
<dbReference type="GO" id="GO:0030145">
    <property type="term" value="F:manganese ion binding"/>
    <property type="evidence" value="ECO:0007669"/>
    <property type="project" value="InterPro"/>
</dbReference>
<dbReference type="CDD" id="cd02241">
    <property type="entry name" value="cupin_OxOx"/>
    <property type="match status" value="1"/>
</dbReference>
<evidence type="ECO:0000313" key="11">
    <source>
        <dbReference type="Proteomes" id="UP000639403"/>
    </source>
</evidence>
<feature type="signal peptide" evidence="8">
    <location>
        <begin position="1"/>
        <end position="18"/>
    </location>
</feature>
<comment type="similarity">
    <text evidence="2">Belongs to the germin family.</text>
</comment>
<dbReference type="AlphaFoldDB" id="A0A8H7PAU3"/>
<evidence type="ECO:0000256" key="6">
    <source>
        <dbReference type="SAM" id="MobiDB-lite"/>
    </source>
</evidence>
<keyword evidence="3" id="KW-0964">Secreted</keyword>
<dbReference type="GO" id="GO:0005576">
    <property type="term" value="C:extracellular region"/>
    <property type="evidence" value="ECO:0007669"/>
    <property type="project" value="UniProtKB-SubCell"/>
</dbReference>
<gene>
    <name evidence="10" type="ORF">IEO21_00747</name>
</gene>
<proteinExistence type="inferred from homology"/>
<evidence type="ECO:0000256" key="3">
    <source>
        <dbReference type="ARBA" id="ARBA00022525"/>
    </source>
</evidence>
<dbReference type="Gene3D" id="2.60.120.10">
    <property type="entry name" value="Jelly Rolls"/>
    <property type="match status" value="1"/>
</dbReference>
<evidence type="ECO:0000256" key="1">
    <source>
        <dbReference type="ARBA" id="ARBA00004613"/>
    </source>
</evidence>
<keyword evidence="4" id="KW-0479">Metal-binding</keyword>
<organism evidence="10 11">
    <name type="scientific">Rhodonia placenta</name>
    <dbReference type="NCBI Taxonomy" id="104341"/>
    <lineage>
        <taxon>Eukaryota</taxon>
        <taxon>Fungi</taxon>
        <taxon>Dikarya</taxon>
        <taxon>Basidiomycota</taxon>
        <taxon>Agaricomycotina</taxon>
        <taxon>Agaricomycetes</taxon>
        <taxon>Polyporales</taxon>
        <taxon>Adustoporiaceae</taxon>
        <taxon>Rhodonia</taxon>
    </lineage>
</organism>
<keyword evidence="5" id="KW-0464">Manganese</keyword>
<dbReference type="InterPro" id="IPR014710">
    <property type="entry name" value="RmlC-like_jellyroll"/>
</dbReference>
<keyword evidence="7" id="KW-1133">Transmembrane helix</keyword>
<dbReference type="InterPro" id="IPR006045">
    <property type="entry name" value="Cupin_1"/>
</dbReference>
<evidence type="ECO:0000313" key="10">
    <source>
        <dbReference type="EMBL" id="KAF9821139.1"/>
    </source>
</evidence>
<sequence>MLASSLLLLACAAAGAFAQTTATASLVQELELATDHVDRIADLPQDSEFVFDFLNPPGGVVQGAAGHLVLASVSDFPALVGNGIALLAGFLGPCGMNTPHMHPRATEFLYQVNGSIQSGMLTETGSRFIMNNVTAGKAMILPQGSIHFQFNDNCEPVQFVSALNSEDPGTLLAAQGLFGLPPSIVAASLGEIGVEEVAGLAEKIPDDVAFGSAECVQRCGINIGVQPTAEQVPRVSANALPTGSAWTSKATSTSTNYSRSILGAVADPSNPSATHATTQPVTIALIAVVSVLGLGYVVLGAIFFVNRRKRGEKSFIRPDMKGRSLVPTLDHDKFDASAGPYDPMAASSSFVRPERGDA</sequence>
<reference evidence="10" key="2">
    <citation type="journal article" name="Front. Microbiol.">
        <title>Degradative Capacity of Two Strains of Rhodonia placenta: From Phenotype to Genotype.</title>
        <authorList>
            <person name="Kolle M."/>
            <person name="Horta M.A.C."/>
            <person name="Nowrousian M."/>
            <person name="Ohm R.A."/>
            <person name="Benz J.P."/>
            <person name="Pilgard A."/>
        </authorList>
    </citation>
    <scope>NUCLEOTIDE SEQUENCE</scope>
    <source>
        <strain evidence="10">FPRL280</strain>
    </source>
</reference>
<reference evidence="10" key="1">
    <citation type="submission" date="2020-11" db="EMBL/GenBank/DDBJ databases">
        <authorList>
            <person name="Koelle M."/>
            <person name="Horta M.A.C."/>
            <person name="Nowrousian M."/>
            <person name="Ohm R.A."/>
            <person name="Benz P."/>
            <person name="Pilgard A."/>
        </authorList>
    </citation>
    <scope>NUCLEOTIDE SEQUENCE</scope>
    <source>
        <strain evidence="10">FPRL280</strain>
    </source>
</reference>
<dbReference type="Pfam" id="PF00190">
    <property type="entry name" value="Cupin_1"/>
    <property type="match status" value="1"/>
</dbReference>
<keyword evidence="7" id="KW-0812">Transmembrane</keyword>
<comment type="caution">
    <text evidence="10">The sequence shown here is derived from an EMBL/GenBank/DDBJ whole genome shotgun (WGS) entry which is preliminary data.</text>
</comment>
<evidence type="ECO:0000256" key="2">
    <source>
        <dbReference type="ARBA" id="ARBA00007456"/>
    </source>
</evidence>
<dbReference type="InterPro" id="IPR001929">
    <property type="entry name" value="Germin"/>
</dbReference>
<dbReference type="Proteomes" id="UP000639403">
    <property type="component" value="Unassembled WGS sequence"/>
</dbReference>